<dbReference type="PANTHER" id="PTHR47549">
    <property type="entry name" value="GOLGI APPARATUS MEMBRANE PROTEIN TVP38-RELATED"/>
    <property type="match status" value="1"/>
</dbReference>
<gene>
    <name evidence="6" type="ORF">BC938DRAFT_476057</name>
</gene>
<evidence type="ECO:0000256" key="4">
    <source>
        <dbReference type="ARBA" id="ARBA00023136"/>
    </source>
</evidence>
<evidence type="ECO:0000256" key="1">
    <source>
        <dbReference type="ARBA" id="ARBA00004127"/>
    </source>
</evidence>
<dbReference type="PANTHER" id="PTHR47549:SF1">
    <property type="entry name" value="GOLGI APPARATUS MEMBRANE PROTEIN TVP38"/>
    <property type="match status" value="1"/>
</dbReference>
<feature type="transmembrane region" description="Helical" evidence="5">
    <location>
        <begin position="44"/>
        <end position="68"/>
    </location>
</feature>
<protein>
    <recommendedName>
        <fullName evidence="8">Golgi apparatus membrane protein TVP38</fullName>
    </recommendedName>
</protein>
<feature type="transmembrane region" description="Helical" evidence="5">
    <location>
        <begin position="189"/>
        <end position="209"/>
    </location>
</feature>
<proteinExistence type="predicted"/>
<keyword evidence="3 5" id="KW-1133">Transmembrane helix</keyword>
<reference evidence="6 7" key="1">
    <citation type="journal article" date="2018" name="New Phytol.">
        <title>Phylogenomics of Endogonaceae and evolution of mycorrhizas within Mucoromycota.</title>
        <authorList>
            <person name="Chang Y."/>
            <person name="Desiro A."/>
            <person name="Na H."/>
            <person name="Sandor L."/>
            <person name="Lipzen A."/>
            <person name="Clum A."/>
            <person name="Barry K."/>
            <person name="Grigoriev I.V."/>
            <person name="Martin F.M."/>
            <person name="Stajich J.E."/>
            <person name="Smith M.E."/>
            <person name="Bonito G."/>
            <person name="Spatafora J.W."/>
        </authorList>
    </citation>
    <scope>NUCLEOTIDE SEQUENCE [LARGE SCALE GENOMIC DNA]</scope>
    <source>
        <strain evidence="6 7">AD002</strain>
    </source>
</reference>
<keyword evidence="2 5" id="KW-0812">Transmembrane</keyword>
<feature type="transmembrane region" description="Helical" evidence="5">
    <location>
        <begin position="229"/>
        <end position="248"/>
    </location>
</feature>
<feature type="non-terminal residue" evidence="6">
    <location>
        <position position="1"/>
    </location>
</feature>
<dbReference type="AlphaFoldDB" id="A0A433PL03"/>
<keyword evidence="7" id="KW-1185">Reference proteome</keyword>
<keyword evidence="4 5" id="KW-0472">Membrane</keyword>
<evidence type="ECO:0000313" key="6">
    <source>
        <dbReference type="EMBL" id="RUS18145.1"/>
    </source>
</evidence>
<comment type="subcellular location">
    <subcellularLocation>
        <location evidence="1">Endomembrane system</location>
        <topology evidence="1">Multi-pass membrane protein</topology>
    </subcellularLocation>
</comment>
<evidence type="ECO:0008006" key="8">
    <source>
        <dbReference type="Google" id="ProtNLM"/>
    </source>
</evidence>
<dbReference type="GO" id="GO:0016192">
    <property type="term" value="P:vesicle-mediated transport"/>
    <property type="evidence" value="ECO:0007669"/>
    <property type="project" value="TreeGrafter"/>
</dbReference>
<evidence type="ECO:0000313" key="7">
    <source>
        <dbReference type="Proteomes" id="UP000274822"/>
    </source>
</evidence>
<sequence length="332" mass="37578">NTPITALFTFTQSTLCSLLALLPNPPFPPYPKPTLLPRNTMAKGFWGKAVTGIVALIIVTCIVLFFVFNKPIMEAVCRATSPASRRLRDPRCVHHNHVHPATRRIYGALLRERLRIRFSNGHVPYCRRVVRIFKWTKYVERFTKSDDRYLAMEEAVEEGGFGIILLIRLSPIPFSIQNAFFAIIPKVKFWQFGLATLLAVWKLVVDVWIGSTLANLADPKLDPTARAVSYAYIGGGVLFLAVAMWWIYRVTMRKVRAMALRRESKLASAQGAERNFVAEPMLRDGSRSPYEDEEFAVGGSNSNANITKPERVVLEEVEPYDERIMTPVSHIP</sequence>
<accession>A0A433PL03</accession>
<evidence type="ECO:0000256" key="2">
    <source>
        <dbReference type="ARBA" id="ARBA00022692"/>
    </source>
</evidence>
<name>A0A433PL03_9FUNG</name>
<organism evidence="6 7">
    <name type="scientific">Jimgerdemannia flammicorona</name>
    <dbReference type="NCBI Taxonomy" id="994334"/>
    <lineage>
        <taxon>Eukaryota</taxon>
        <taxon>Fungi</taxon>
        <taxon>Fungi incertae sedis</taxon>
        <taxon>Mucoromycota</taxon>
        <taxon>Mucoromycotina</taxon>
        <taxon>Endogonomycetes</taxon>
        <taxon>Endogonales</taxon>
        <taxon>Endogonaceae</taxon>
        <taxon>Jimgerdemannia</taxon>
    </lineage>
</organism>
<evidence type="ECO:0000256" key="3">
    <source>
        <dbReference type="ARBA" id="ARBA00022989"/>
    </source>
</evidence>
<dbReference type="InterPro" id="IPR051076">
    <property type="entry name" value="Golgi_membrane_TVP38/TMEM64"/>
</dbReference>
<dbReference type="GO" id="GO:0000139">
    <property type="term" value="C:Golgi membrane"/>
    <property type="evidence" value="ECO:0007669"/>
    <property type="project" value="TreeGrafter"/>
</dbReference>
<dbReference type="GO" id="GO:0000022">
    <property type="term" value="P:mitotic spindle elongation"/>
    <property type="evidence" value="ECO:0007669"/>
    <property type="project" value="TreeGrafter"/>
</dbReference>
<dbReference type="Proteomes" id="UP000274822">
    <property type="component" value="Unassembled WGS sequence"/>
</dbReference>
<comment type="caution">
    <text evidence="6">The sequence shown here is derived from an EMBL/GenBank/DDBJ whole genome shotgun (WGS) entry which is preliminary data.</text>
</comment>
<evidence type="ECO:0000256" key="5">
    <source>
        <dbReference type="SAM" id="Phobius"/>
    </source>
</evidence>
<dbReference type="EMBL" id="RBNJ01022494">
    <property type="protein sequence ID" value="RUS18145.1"/>
    <property type="molecule type" value="Genomic_DNA"/>
</dbReference>